<evidence type="ECO:0000313" key="2">
    <source>
        <dbReference type="EMBL" id="OQP48797.1"/>
    </source>
</evidence>
<dbReference type="Gene3D" id="3.40.220.10">
    <property type="entry name" value="Leucine Aminopeptidase, subunit E, domain 1"/>
    <property type="match status" value="1"/>
</dbReference>
<dbReference type="Pfam" id="PF10021">
    <property type="entry name" value="PARG_cat_microb"/>
    <property type="match status" value="1"/>
</dbReference>
<accession>A0ABX3P0V6</accession>
<dbReference type="SUPFAM" id="SSF52949">
    <property type="entry name" value="Macro domain-like"/>
    <property type="match status" value="1"/>
</dbReference>
<reference evidence="2 3" key="1">
    <citation type="submission" date="2016-04" db="EMBL/GenBank/DDBJ databases">
        <authorList>
            <person name="Chen L."/>
            <person name="Zhuang W."/>
            <person name="Wang G."/>
        </authorList>
    </citation>
    <scope>NUCLEOTIDE SEQUENCE [LARGE SCALE GENOMIC DNA]</scope>
    <source>
        <strain evidence="3">GR20</strain>
    </source>
</reference>
<dbReference type="RefSeq" id="WP_014222020.1">
    <property type="nucleotide sequence ID" value="NZ_LWBO01000012.1"/>
</dbReference>
<organism evidence="2 3">
    <name type="scientific">Niastella koreensis</name>
    <dbReference type="NCBI Taxonomy" id="354356"/>
    <lineage>
        <taxon>Bacteria</taxon>
        <taxon>Pseudomonadati</taxon>
        <taxon>Bacteroidota</taxon>
        <taxon>Chitinophagia</taxon>
        <taxon>Chitinophagales</taxon>
        <taxon>Chitinophagaceae</taxon>
        <taxon>Niastella</taxon>
    </lineage>
</organism>
<feature type="domain" description="Microbial-type PARG catalytic" evidence="1">
    <location>
        <begin position="10"/>
        <end position="160"/>
    </location>
</feature>
<gene>
    <name evidence="2" type="ORF">A4D02_08830</name>
</gene>
<protein>
    <submittedName>
        <fullName evidence="2">TIGR02452 family protein</fullName>
    </submittedName>
</protein>
<dbReference type="InterPro" id="IPR019261">
    <property type="entry name" value="PARG_cat_microbial"/>
</dbReference>
<dbReference type="PANTHER" id="PTHR35596">
    <property type="entry name" value="DUF2263 DOMAIN-CONTAINING PROTEIN"/>
    <property type="match status" value="1"/>
</dbReference>
<dbReference type="PIRSF" id="PIRSF014899">
    <property type="entry name" value="UCP014899"/>
    <property type="match status" value="1"/>
</dbReference>
<dbReference type="InterPro" id="IPR043472">
    <property type="entry name" value="Macro_dom-like"/>
</dbReference>
<evidence type="ECO:0000313" key="3">
    <source>
        <dbReference type="Proteomes" id="UP000192277"/>
    </source>
</evidence>
<evidence type="ECO:0000259" key="1">
    <source>
        <dbReference type="Pfam" id="PF10021"/>
    </source>
</evidence>
<dbReference type="Proteomes" id="UP000192277">
    <property type="component" value="Unassembled WGS sequence"/>
</dbReference>
<dbReference type="EMBL" id="LWBO01000012">
    <property type="protein sequence ID" value="OQP48797.1"/>
    <property type="molecule type" value="Genomic_DNA"/>
</dbReference>
<proteinExistence type="predicted"/>
<dbReference type="NCBIfam" id="TIGR02452">
    <property type="entry name" value="TIGR02452 family protein"/>
    <property type="match status" value="1"/>
</dbReference>
<name>A0ABX3P0V6_9BACT</name>
<dbReference type="InterPro" id="IPR012664">
    <property type="entry name" value="CHP02452"/>
</dbReference>
<dbReference type="PANTHER" id="PTHR35596:SF1">
    <property type="entry name" value="MICROBIAL-TYPE PARG CATALYTIC DOMAIN-CONTAINING PROTEIN"/>
    <property type="match status" value="1"/>
</dbReference>
<keyword evidence="3" id="KW-1185">Reference proteome</keyword>
<sequence>MRQSRRIEIAKDTLEILEKGFYNNSQGEKVDLTLIQKNAVDNTQLFKPEALETLLNNTKKENSFQTQYEVTNETTCDAARRLVSEGVHDVMALNFASAKNPGGGFLGGALAQEECIARASGLYPSLLTAMEGYYTYHRKLDTGLYSDTMIYSPAVPIIKDEDGQTLNEPVCVTIITSPAVNAGVIMRDEDGKADKIIAVMRVRIEKLLALCLNKQHTTLVLGAWGCGVFRNNPADISQLFLEALTGKFANQFQRVVFAVKTNKEEMIEPFRRRFNWQPKE</sequence>
<comment type="caution">
    <text evidence="2">The sequence shown here is derived from an EMBL/GenBank/DDBJ whole genome shotgun (WGS) entry which is preliminary data.</text>
</comment>